<proteinExistence type="predicted"/>
<sequence length="151" mass="16377">MLKLTRLSASSLALLIALFTGSANGQDVTFDVDAKNPAVEAELTKTEEEMADFFEDAEAAEIAPAEFSPAPELSLRDEAELLDRADQEASEFNDIDADDLAAIDRKRPTDAEPRLEKPGQVEKDFPLTCPLGTEAQTDGTCLAGPDYRIED</sequence>
<feature type="region of interest" description="Disordered" evidence="1">
    <location>
        <begin position="128"/>
        <end position="151"/>
    </location>
</feature>
<reference evidence="3" key="2">
    <citation type="submission" date="2023-01" db="EMBL/GenBank/DDBJ databases">
        <title>Draft genome sequence of Algimonas porphyrae strain NBRC 108216.</title>
        <authorList>
            <person name="Sun Q."/>
            <person name="Mori K."/>
        </authorList>
    </citation>
    <scope>NUCLEOTIDE SEQUENCE</scope>
    <source>
        <strain evidence="3">NBRC 108216</strain>
    </source>
</reference>
<comment type="caution">
    <text evidence="3">The sequence shown here is derived from an EMBL/GenBank/DDBJ whole genome shotgun (WGS) entry which is preliminary data.</text>
</comment>
<feature type="signal peptide" evidence="2">
    <location>
        <begin position="1"/>
        <end position="25"/>
    </location>
</feature>
<gene>
    <name evidence="3" type="ORF">GCM10007854_30070</name>
</gene>
<keyword evidence="4" id="KW-1185">Reference proteome</keyword>
<name>A0ABQ5V505_9PROT</name>
<dbReference type="Proteomes" id="UP001161390">
    <property type="component" value="Unassembled WGS sequence"/>
</dbReference>
<protein>
    <submittedName>
        <fullName evidence="3">Uncharacterized protein</fullName>
    </submittedName>
</protein>
<organism evidence="3 4">
    <name type="scientific">Algimonas porphyrae</name>
    <dbReference type="NCBI Taxonomy" id="1128113"/>
    <lineage>
        <taxon>Bacteria</taxon>
        <taxon>Pseudomonadati</taxon>
        <taxon>Pseudomonadota</taxon>
        <taxon>Alphaproteobacteria</taxon>
        <taxon>Maricaulales</taxon>
        <taxon>Robiginitomaculaceae</taxon>
        <taxon>Algimonas</taxon>
    </lineage>
</organism>
<evidence type="ECO:0000313" key="4">
    <source>
        <dbReference type="Proteomes" id="UP001161390"/>
    </source>
</evidence>
<feature type="chain" id="PRO_5047282890" evidence="2">
    <location>
        <begin position="26"/>
        <end position="151"/>
    </location>
</feature>
<evidence type="ECO:0000256" key="1">
    <source>
        <dbReference type="SAM" id="MobiDB-lite"/>
    </source>
</evidence>
<evidence type="ECO:0000313" key="3">
    <source>
        <dbReference type="EMBL" id="GLQ22052.1"/>
    </source>
</evidence>
<dbReference type="RefSeq" id="WP_284374263.1">
    <property type="nucleotide sequence ID" value="NZ_BSNJ01000009.1"/>
</dbReference>
<dbReference type="EMBL" id="BSNJ01000009">
    <property type="protein sequence ID" value="GLQ22052.1"/>
    <property type="molecule type" value="Genomic_DNA"/>
</dbReference>
<accession>A0ABQ5V505</accession>
<keyword evidence="2" id="KW-0732">Signal</keyword>
<evidence type="ECO:0000256" key="2">
    <source>
        <dbReference type="SAM" id="SignalP"/>
    </source>
</evidence>
<reference evidence="3" key="1">
    <citation type="journal article" date="2014" name="Int. J. Syst. Evol. Microbiol.">
        <title>Complete genome of a new Firmicutes species belonging to the dominant human colonic microbiota ('Ruminococcus bicirculans') reveals two chromosomes and a selective capacity to utilize plant glucans.</title>
        <authorList>
            <consortium name="NISC Comparative Sequencing Program"/>
            <person name="Wegmann U."/>
            <person name="Louis P."/>
            <person name="Goesmann A."/>
            <person name="Henrissat B."/>
            <person name="Duncan S.H."/>
            <person name="Flint H.J."/>
        </authorList>
    </citation>
    <scope>NUCLEOTIDE SEQUENCE</scope>
    <source>
        <strain evidence="3">NBRC 108216</strain>
    </source>
</reference>